<feature type="domain" description="Nitroreductase" evidence="3">
    <location>
        <begin position="7"/>
        <end position="171"/>
    </location>
</feature>
<keyword evidence="5" id="KW-1185">Reference proteome</keyword>
<comment type="caution">
    <text evidence="4">The sequence shown here is derived from an EMBL/GenBank/DDBJ whole genome shotgun (WGS) entry which is preliminary data.</text>
</comment>
<protein>
    <submittedName>
        <fullName evidence="4">Nitroreductase</fullName>
    </submittedName>
</protein>
<dbReference type="InterPro" id="IPR000415">
    <property type="entry name" value="Nitroreductase-like"/>
</dbReference>
<reference evidence="4 5" key="1">
    <citation type="submission" date="2020-03" db="EMBL/GenBank/DDBJ databases">
        <title>WGS of actinomycetes isolated from Thailand.</title>
        <authorList>
            <person name="Thawai C."/>
        </authorList>
    </citation>
    <scope>NUCLEOTIDE SEQUENCE [LARGE SCALE GENOMIC DNA]</scope>
    <source>
        <strain evidence="4 5">HSS6-12</strain>
    </source>
</reference>
<dbReference type="SUPFAM" id="SSF55469">
    <property type="entry name" value="FMN-dependent nitroreductase-like"/>
    <property type="match status" value="1"/>
</dbReference>
<evidence type="ECO:0000256" key="1">
    <source>
        <dbReference type="ARBA" id="ARBA00007118"/>
    </source>
</evidence>
<proteinExistence type="inferred from homology"/>
<dbReference type="PANTHER" id="PTHR43673">
    <property type="entry name" value="NAD(P)H NITROREDUCTASE YDGI-RELATED"/>
    <property type="match status" value="1"/>
</dbReference>
<dbReference type="Pfam" id="PF00881">
    <property type="entry name" value="Nitroreductase"/>
    <property type="match status" value="1"/>
</dbReference>
<keyword evidence="2" id="KW-0560">Oxidoreductase</keyword>
<dbReference type="InterPro" id="IPR029479">
    <property type="entry name" value="Nitroreductase"/>
</dbReference>
<comment type="similarity">
    <text evidence="1">Belongs to the nitroreductase family.</text>
</comment>
<evidence type="ECO:0000256" key="2">
    <source>
        <dbReference type="ARBA" id="ARBA00023002"/>
    </source>
</evidence>
<dbReference type="EMBL" id="JAATEO010000015">
    <property type="protein sequence ID" value="NJP33363.1"/>
    <property type="molecule type" value="Genomic_DNA"/>
</dbReference>
<gene>
    <name evidence="4" type="ORF">HCJ94_15560</name>
</gene>
<evidence type="ECO:0000259" key="3">
    <source>
        <dbReference type="Pfam" id="PF00881"/>
    </source>
</evidence>
<dbReference type="Proteomes" id="UP000783871">
    <property type="component" value="Unassembled WGS sequence"/>
</dbReference>
<evidence type="ECO:0000313" key="4">
    <source>
        <dbReference type="EMBL" id="NJP33363.1"/>
    </source>
</evidence>
<sequence>MDFPDVLRRRQMVRSYTDQPVADDALDRIVGAVRRAPSAGFSQGYRLVVVTDPGLRQKAADIAEARYVELGFPRWIASAPVHIYVATREASYHERYGGEDVRPGWSEIPWPVPFWWFDCGALFMLLQLAAINEGLGTGFVSSVYTDELSALADVVDLPADVSLTGIITIGHEDRSKRMPVPPNAARRKPLDDVVQWRR</sequence>
<organism evidence="4 5">
    <name type="scientific">Micromonospora thermarum</name>
    <dbReference type="NCBI Taxonomy" id="2720024"/>
    <lineage>
        <taxon>Bacteria</taxon>
        <taxon>Bacillati</taxon>
        <taxon>Actinomycetota</taxon>
        <taxon>Actinomycetes</taxon>
        <taxon>Micromonosporales</taxon>
        <taxon>Micromonosporaceae</taxon>
        <taxon>Micromonospora</taxon>
    </lineage>
</organism>
<dbReference type="RefSeq" id="WP_168001736.1">
    <property type="nucleotide sequence ID" value="NZ_JAATEO010000015.1"/>
</dbReference>
<dbReference type="PANTHER" id="PTHR43673:SF10">
    <property type="entry name" value="NADH DEHYDROGENASE_NAD(P)H NITROREDUCTASE XCC3605-RELATED"/>
    <property type="match status" value="1"/>
</dbReference>
<dbReference type="Gene3D" id="3.40.109.10">
    <property type="entry name" value="NADH Oxidase"/>
    <property type="match status" value="1"/>
</dbReference>
<name>A0ABX0Z890_9ACTN</name>
<accession>A0ABX0Z890</accession>
<evidence type="ECO:0000313" key="5">
    <source>
        <dbReference type="Proteomes" id="UP000783871"/>
    </source>
</evidence>